<dbReference type="SUPFAM" id="SSF103481">
    <property type="entry name" value="Multidrug resistance efflux transporter EmrE"/>
    <property type="match status" value="1"/>
</dbReference>
<protein>
    <recommendedName>
        <fullName evidence="4">EamA domain-containing protein</fullName>
    </recommendedName>
</protein>
<keyword evidence="1" id="KW-1133">Transmembrane helix</keyword>
<gene>
    <name evidence="2" type="ORF">CFN58_12505</name>
</gene>
<reference evidence="3" key="1">
    <citation type="journal article" date="2016" name="Sci. Rep.">
        <title>Genome analysis of the kiwifruit canker pathogen Pseudomonas syringae pv. actinidiae biovar 5.</title>
        <authorList>
            <person name="Fujikawa T."/>
            <person name="Sawada H."/>
        </authorList>
    </citation>
    <scope>NUCLEOTIDE SEQUENCE [LARGE SCALE GENOMIC DNA]</scope>
    <source>
        <strain evidence="3">MAFF 212061</strain>
    </source>
</reference>
<comment type="caution">
    <text evidence="2">The sequence shown here is derived from an EMBL/GenBank/DDBJ whole genome shotgun (WGS) entry which is preliminary data.</text>
</comment>
<accession>A0A261WJC5</accession>
<organism evidence="2 3">
    <name type="scientific">Pseudomonas avellanae</name>
    <dbReference type="NCBI Taxonomy" id="46257"/>
    <lineage>
        <taxon>Bacteria</taxon>
        <taxon>Pseudomonadati</taxon>
        <taxon>Pseudomonadota</taxon>
        <taxon>Gammaproteobacteria</taxon>
        <taxon>Pseudomonadales</taxon>
        <taxon>Pseudomonadaceae</taxon>
        <taxon>Pseudomonas</taxon>
    </lineage>
</organism>
<dbReference type="InterPro" id="IPR037185">
    <property type="entry name" value="EmrE-like"/>
</dbReference>
<evidence type="ECO:0008006" key="4">
    <source>
        <dbReference type="Google" id="ProtNLM"/>
    </source>
</evidence>
<evidence type="ECO:0000256" key="1">
    <source>
        <dbReference type="SAM" id="Phobius"/>
    </source>
</evidence>
<feature type="transmembrane region" description="Helical" evidence="1">
    <location>
        <begin position="20"/>
        <end position="40"/>
    </location>
</feature>
<keyword evidence="1" id="KW-0812">Transmembrane</keyword>
<dbReference type="AlphaFoldDB" id="A0A261WJC5"/>
<name>A0A261WJC5_9PSED</name>
<sequence length="59" mass="6130">MNIEPVASLLFGCLILDQLLSSGQILGGLIVVSGIVLLTWRRATPASPPTTRQGPASCP</sequence>
<dbReference type="EMBL" id="NKQU01000559">
    <property type="protein sequence ID" value="OZI86294.1"/>
    <property type="molecule type" value="Genomic_DNA"/>
</dbReference>
<keyword evidence="1" id="KW-0472">Membrane</keyword>
<proteinExistence type="predicted"/>
<evidence type="ECO:0000313" key="2">
    <source>
        <dbReference type="EMBL" id="OZI86294.1"/>
    </source>
</evidence>
<dbReference type="Proteomes" id="UP000217163">
    <property type="component" value="Unassembled WGS sequence"/>
</dbReference>
<evidence type="ECO:0000313" key="3">
    <source>
        <dbReference type="Proteomes" id="UP000217163"/>
    </source>
</evidence>